<evidence type="ECO:0000313" key="2">
    <source>
        <dbReference type="Proteomes" id="UP000241507"/>
    </source>
</evidence>
<proteinExistence type="predicted"/>
<sequence length="470" mass="55158">MKQKKVFVIIPDGVSLRNFLFTDFPKKAREKGLEIVYWNATPYDISAEGEREIKLRPKPRAITDLYKRAKIISELNHFRDKFNDPVYDKYKFASSNRGWKNKLKNLIVSRLIATYTGEEGLKVLRERMQNSERKSAYYKECKKVLEREKPDLVFCANQRPVNAIAPVTAAQDLGITTTCFIFSWDNLPKATKVIDSDYYFVWGDYMKKELLAYYPYIQEEQVKITGTPQFEIHYKDEVLIPRQIFCEKYNLDPEKDYLCFSGDDITTSPHDEVFLRDVAEAVRGLNEKGEKTGIIFRRCPVDLSGRYDEVLSDYQQEITSIDPQWSSGNNSWDTVMPTREDMILQTNIIEHSFMVINIASSMVFDFAARNKPCAYINYIPKIDELKKDVREIYDYVHFRSMKNKREVYWIDSKADIIEAIKRAEKCETKEVLKNSRSWFNIINLNPFDKASDRISEKIKSLVWETGKNRK</sequence>
<dbReference type="AlphaFoldDB" id="A0A2R3Z0M5"/>
<dbReference type="RefSeq" id="WP_107010608.1">
    <property type="nucleotide sequence ID" value="NZ_CP028136.1"/>
</dbReference>
<dbReference type="KEGG" id="grs:C7S20_00225"/>
<keyword evidence="2" id="KW-1185">Reference proteome</keyword>
<accession>A0A2R3Z0M5</accession>
<dbReference type="OrthoDB" id="913551at2"/>
<name>A0A2R3Z0M5_9FLAO</name>
<gene>
    <name evidence="1" type="ORF">C7S20_00225</name>
</gene>
<keyword evidence="1" id="KW-0808">Transferase</keyword>
<dbReference type="Gene3D" id="3.40.50.12580">
    <property type="match status" value="1"/>
</dbReference>
<dbReference type="GO" id="GO:0016740">
    <property type="term" value="F:transferase activity"/>
    <property type="evidence" value="ECO:0007669"/>
    <property type="project" value="UniProtKB-KW"/>
</dbReference>
<protein>
    <submittedName>
        <fullName evidence="1">UDP-glycosyltransferase</fullName>
    </submittedName>
</protein>
<evidence type="ECO:0000313" key="1">
    <source>
        <dbReference type="EMBL" id="AVR43821.1"/>
    </source>
</evidence>
<dbReference type="EMBL" id="CP028136">
    <property type="protein sequence ID" value="AVR43821.1"/>
    <property type="molecule type" value="Genomic_DNA"/>
</dbReference>
<reference evidence="2" key="1">
    <citation type="submission" date="2018-03" db="EMBL/GenBank/DDBJ databases">
        <title>Gramella fulva sp. nov., isolated from a dry surface of tidal flat.</title>
        <authorList>
            <person name="Hwang S.H."/>
            <person name="Hwang W.M."/>
            <person name="Kang K."/>
            <person name="Ahn T.-Y."/>
        </authorList>
    </citation>
    <scope>NUCLEOTIDE SEQUENCE [LARGE SCALE GENOMIC DNA]</scope>
    <source>
        <strain evidence="2">SH35</strain>
    </source>
</reference>
<dbReference type="SUPFAM" id="SSF53756">
    <property type="entry name" value="UDP-Glycosyltransferase/glycogen phosphorylase"/>
    <property type="match status" value="1"/>
</dbReference>
<dbReference type="Proteomes" id="UP000241507">
    <property type="component" value="Chromosome"/>
</dbReference>
<organism evidence="1 2">
    <name type="scientific">Christiangramia fulva</name>
    <dbReference type="NCBI Taxonomy" id="2126553"/>
    <lineage>
        <taxon>Bacteria</taxon>
        <taxon>Pseudomonadati</taxon>
        <taxon>Bacteroidota</taxon>
        <taxon>Flavobacteriia</taxon>
        <taxon>Flavobacteriales</taxon>
        <taxon>Flavobacteriaceae</taxon>
        <taxon>Christiangramia</taxon>
    </lineage>
</organism>
<dbReference type="InterPro" id="IPR043148">
    <property type="entry name" value="TagF_C"/>
</dbReference>